<organism evidence="3 4">
    <name type="scientific">Eumeta variegata</name>
    <name type="common">Bagworm moth</name>
    <name type="synonym">Eumeta japonica</name>
    <dbReference type="NCBI Taxonomy" id="151549"/>
    <lineage>
        <taxon>Eukaryota</taxon>
        <taxon>Metazoa</taxon>
        <taxon>Ecdysozoa</taxon>
        <taxon>Arthropoda</taxon>
        <taxon>Hexapoda</taxon>
        <taxon>Insecta</taxon>
        <taxon>Pterygota</taxon>
        <taxon>Neoptera</taxon>
        <taxon>Endopterygota</taxon>
        <taxon>Lepidoptera</taxon>
        <taxon>Glossata</taxon>
        <taxon>Ditrysia</taxon>
        <taxon>Tineoidea</taxon>
        <taxon>Psychidae</taxon>
        <taxon>Oiketicinae</taxon>
        <taxon>Eumeta</taxon>
    </lineage>
</organism>
<keyword evidence="2" id="KW-1133">Transmembrane helix</keyword>
<reference evidence="3 4" key="1">
    <citation type="journal article" date="2019" name="Commun. Biol.">
        <title>The bagworm genome reveals a unique fibroin gene that provides high tensile strength.</title>
        <authorList>
            <person name="Kono N."/>
            <person name="Nakamura H."/>
            <person name="Ohtoshi R."/>
            <person name="Tomita M."/>
            <person name="Numata K."/>
            <person name="Arakawa K."/>
        </authorList>
    </citation>
    <scope>NUCLEOTIDE SEQUENCE [LARGE SCALE GENOMIC DNA]</scope>
</reference>
<feature type="region of interest" description="Disordered" evidence="1">
    <location>
        <begin position="40"/>
        <end position="85"/>
    </location>
</feature>
<protein>
    <submittedName>
        <fullName evidence="3">Uncharacterized protein</fullName>
    </submittedName>
</protein>
<evidence type="ECO:0000256" key="1">
    <source>
        <dbReference type="SAM" id="MobiDB-lite"/>
    </source>
</evidence>
<keyword evidence="2" id="KW-0472">Membrane</keyword>
<keyword evidence="4" id="KW-1185">Reference proteome</keyword>
<dbReference type="AlphaFoldDB" id="A0A4C1VH16"/>
<name>A0A4C1VH16_EUMVA</name>
<keyword evidence="2" id="KW-0812">Transmembrane</keyword>
<comment type="caution">
    <text evidence="3">The sequence shown here is derived from an EMBL/GenBank/DDBJ whole genome shotgun (WGS) entry which is preliminary data.</text>
</comment>
<sequence length="360" mass="40009">MLFSRVEQAHRVLKQIQMTSQVTQTPAVTVGLRNTCLEHRSPSCKDIKGPSTSNTRHETAASLRPPDRAGHRGAHRPQPSTPPAVHVQHNARSLLSHERLLEFKQTTPTNNYDINGLAGLIKRKMKTTYSVTSARQIAGNNWTGKAINRDKWRKMEEAFTQQRGPNGSKTVTSARRDSGLTPIDQTLNGSLIYSGEDPLFETSLAGASPAGHSWPSSPRKRSPFSLNYVKIWRIFSSTMMAWPREKHKGKESTFAVVLKALQLVVFAVAVIGVAAYAYKYQHEADFTTRGQLYLAAISSSIAFTARDALPGRRREQRPQAHGRAELTADSTSLTGSNVTSSLCDFCGREWRNQKRATREI</sequence>
<feature type="compositionally biased region" description="Basic and acidic residues" evidence="1">
    <location>
        <begin position="55"/>
        <end position="70"/>
    </location>
</feature>
<proteinExistence type="predicted"/>
<gene>
    <name evidence="3" type="ORF">EVAR_34669_1</name>
</gene>
<feature type="transmembrane region" description="Helical" evidence="2">
    <location>
        <begin position="254"/>
        <end position="278"/>
    </location>
</feature>
<dbReference type="Proteomes" id="UP000299102">
    <property type="component" value="Unassembled WGS sequence"/>
</dbReference>
<accession>A0A4C1VH16</accession>
<evidence type="ECO:0000313" key="4">
    <source>
        <dbReference type="Proteomes" id="UP000299102"/>
    </source>
</evidence>
<feature type="compositionally biased region" description="Basic and acidic residues" evidence="1">
    <location>
        <begin position="310"/>
        <end position="326"/>
    </location>
</feature>
<evidence type="ECO:0000313" key="3">
    <source>
        <dbReference type="EMBL" id="GBP37632.1"/>
    </source>
</evidence>
<feature type="region of interest" description="Disordered" evidence="1">
    <location>
        <begin position="310"/>
        <end position="336"/>
    </location>
</feature>
<evidence type="ECO:0000256" key="2">
    <source>
        <dbReference type="SAM" id="Phobius"/>
    </source>
</evidence>
<dbReference type="EMBL" id="BGZK01000336">
    <property type="protein sequence ID" value="GBP37632.1"/>
    <property type="molecule type" value="Genomic_DNA"/>
</dbReference>